<accession>A0A0F9QX94</accession>
<reference evidence="1" key="1">
    <citation type="journal article" date="2015" name="Nature">
        <title>Complex archaea that bridge the gap between prokaryotes and eukaryotes.</title>
        <authorList>
            <person name="Spang A."/>
            <person name="Saw J.H."/>
            <person name="Jorgensen S.L."/>
            <person name="Zaremba-Niedzwiedzka K."/>
            <person name="Martijn J."/>
            <person name="Lind A.E."/>
            <person name="van Eijk R."/>
            <person name="Schleper C."/>
            <person name="Guy L."/>
            <person name="Ettema T.J."/>
        </authorList>
    </citation>
    <scope>NUCLEOTIDE SEQUENCE</scope>
</reference>
<evidence type="ECO:0008006" key="2">
    <source>
        <dbReference type="Google" id="ProtNLM"/>
    </source>
</evidence>
<protein>
    <recommendedName>
        <fullName evidence="2">GTP-binding protein LepA</fullName>
    </recommendedName>
</protein>
<evidence type="ECO:0000313" key="1">
    <source>
        <dbReference type="EMBL" id="KKN47094.1"/>
    </source>
</evidence>
<proteinExistence type="predicted"/>
<dbReference type="AlphaFoldDB" id="A0A0F9QX94"/>
<organism evidence="1">
    <name type="scientific">marine sediment metagenome</name>
    <dbReference type="NCBI Taxonomy" id="412755"/>
    <lineage>
        <taxon>unclassified sequences</taxon>
        <taxon>metagenomes</taxon>
        <taxon>ecological metagenomes</taxon>
    </lineage>
</organism>
<dbReference type="EMBL" id="LAZR01001295">
    <property type="protein sequence ID" value="KKN47094.1"/>
    <property type="molecule type" value="Genomic_DNA"/>
</dbReference>
<gene>
    <name evidence="1" type="ORF">LCGC14_0666270</name>
</gene>
<comment type="caution">
    <text evidence="1">The sequence shown here is derived from an EMBL/GenBank/DDBJ whole genome shotgun (WGS) entry which is preliminary data.</text>
</comment>
<sequence>MTTYIAHFTAKHRIVEIEQHSIFIWQQESGEIDESLISDKIKRESAVHFFRLVSEENHAIDQEDILINVSRTMPFSG</sequence>
<name>A0A0F9QX94_9ZZZZ</name>